<evidence type="ECO:0000313" key="1">
    <source>
        <dbReference type="EMBL" id="EOL43105.1"/>
    </source>
</evidence>
<proteinExistence type="predicted"/>
<protein>
    <recommendedName>
        <fullName evidence="3">SRPBCC domain-containing protein</fullName>
    </recommendedName>
</protein>
<dbReference type="HOGENOM" id="CLU_179285_0_0_9"/>
<dbReference type="RefSeq" id="WP_010768744.1">
    <property type="nucleotide sequence ID" value="NZ_ASWE01000002.1"/>
</dbReference>
<keyword evidence="2" id="KW-1185">Reference proteome</keyword>
<dbReference type="eggNOG" id="ENOG5032SMZ">
    <property type="taxonomic scope" value="Bacteria"/>
</dbReference>
<reference evidence="1 2" key="1">
    <citation type="submission" date="2013-02" db="EMBL/GenBank/DDBJ databases">
        <title>The Genome Sequence of Enterococcus phoeniculicola BAA-412.</title>
        <authorList>
            <consortium name="The Broad Institute Genome Sequencing Platform"/>
            <consortium name="The Broad Institute Genome Sequencing Center for Infectious Disease"/>
            <person name="Earl A.M."/>
            <person name="Gilmore M.S."/>
            <person name="Lebreton F."/>
            <person name="Walker B."/>
            <person name="Young S.K."/>
            <person name="Zeng Q."/>
            <person name="Gargeya S."/>
            <person name="Fitzgerald M."/>
            <person name="Haas B."/>
            <person name="Abouelleil A."/>
            <person name="Alvarado L."/>
            <person name="Arachchi H.M."/>
            <person name="Berlin A.M."/>
            <person name="Chapman S.B."/>
            <person name="Dewar J."/>
            <person name="Goldberg J."/>
            <person name="Griggs A."/>
            <person name="Gujja S."/>
            <person name="Hansen M."/>
            <person name="Howarth C."/>
            <person name="Imamovic A."/>
            <person name="Larimer J."/>
            <person name="McCowan C."/>
            <person name="Murphy C."/>
            <person name="Neiman D."/>
            <person name="Pearson M."/>
            <person name="Priest M."/>
            <person name="Roberts A."/>
            <person name="Saif S."/>
            <person name="Shea T."/>
            <person name="Sisk P."/>
            <person name="Sykes S."/>
            <person name="Wortman J."/>
            <person name="Nusbaum C."/>
            <person name="Birren B."/>
        </authorList>
    </citation>
    <scope>NUCLEOTIDE SEQUENCE [LARGE SCALE GENOMIC DNA]</scope>
    <source>
        <strain evidence="1 2">ATCC BAA-412</strain>
    </source>
</reference>
<organism evidence="1 2">
    <name type="scientific">Enterococcus phoeniculicola ATCC BAA-412</name>
    <dbReference type="NCBI Taxonomy" id="1158610"/>
    <lineage>
        <taxon>Bacteria</taxon>
        <taxon>Bacillati</taxon>
        <taxon>Bacillota</taxon>
        <taxon>Bacilli</taxon>
        <taxon>Lactobacillales</taxon>
        <taxon>Enterococcaceae</taxon>
        <taxon>Enterococcus</taxon>
    </lineage>
</organism>
<dbReference type="PATRIC" id="fig|1158610.3.peg.2078"/>
<gene>
    <name evidence="1" type="ORF">UC3_02082</name>
</gene>
<dbReference type="STRING" id="154621.RV11_GL003077"/>
<sequence length="67" mass="7948">MTIQNYNLNIHYSSPDDVWLLLGNLYKEMPFWFGETPPTWRDDEGHRIEVSVEPSGLQFYSELPDEE</sequence>
<comment type="caution">
    <text evidence="1">The sequence shown here is derived from an EMBL/GenBank/DDBJ whole genome shotgun (WGS) entry which is preliminary data.</text>
</comment>
<dbReference type="Proteomes" id="UP000013785">
    <property type="component" value="Unassembled WGS sequence"/>
</dbReference>
<evidence type="ECO:0008006" key="3">
    <source>
        <dbReference type="Google" id="ProtNLM"/>
    </source>
</evidence>
<dbReference type="EMBL" id="AJAT01000016">
    <property type="protein sequence ID" value="EOL43105.1"/>
    <property type="molecule type" value="Genomic_DNA"/>
</dbReference>
<dbReference type="AlphaFoldDB" id="R3WMN3"/>
<accession>R3WMN3</accession>
<name>R3WMN3_9ENTE</name>
<evidence type="ECO:0000313" key="2">
    <source>
        <dbReference type="Proteomes" id="UP000013785"/>
    </source>
</evidence>